<name>A0A091CU37_FUKDA</name>
<organism evidence="1 2">
    <name type="scientific">Fukomys damarensis</name>
    <name type="common">Damaraland mole rat</name>
    <name type="synonym">Cryptomys damarensis</name>
    <dbReference type="NCBI Taxonomy" id="885580"/>
    <lineage>
        <taxon>Eukaryota</taxon>
        <taxon>Metazoa</taxon>
        <taxon>Chordata</taxon>
        <taxon>Craniata</taxon>
        <taxon>Vertebrata</taxon>
        <taxon>Euteleostomi</taxon>
        <taxon>Mammalia</taxon>
        <taxon>Eutheria</taxon>
        <taxon>Euarchontoglires</taxon>
        <taxon>Glires</taxon>
        <taxon>Rodentia</taxon>
        <taxon>Hystricomorpha</taxon>
        <taxon>Bathyergidae</taxon>
        <taxon>Fukomys</taxon>
    </lineage>
</organism>
<dbReference type="Proteomes" id="UP000028990">
    <property type="component" value="Unassembled WGS sequence"/>
</dbReference>
<protein>
    <submittedName>
        <fullName evidence="1">Uncharacterized protein</fullName>
    </submittedName>
</protein>
<dbReference type="AlphaFoldDB" id="A0A091CU37"/>
<reference evidence="1 2" key="1">
    <citation type="submission" date="2013-11" db="EMBL/GenBank/DDBJ databases">
        <title>The Damaraland mole rat (Fukomys damarensis) genome and evolution of African mole rats.</title>
        <authorList>
            <person name="Gladyshev V.N."/>
            <person name="Fang X."/>
        </authorList>
    </citation>
    <scope>NUCLEOTIDE SEQUENCE [LARGE SCALE GENOMIC DNA]</scope>
    <source>
        <tissue evidence="1">Liver</tissue>
    </source>
</reference>
<evidence type="ECO:0000313" key="2">
    <source>
        <dbReference type="Proteomes" id="UP000028990"/>
    </source>
</evidence>
<gene>
    <name evidence="1" type="ORF">H920_15654</name>
</gene>
<sequence>MLVTPADSGPDREEAILPVVVLVCMGSEVVECSGCAWDVGPEEGAAGTLVPGPAGADPVCPPDVWMAVCPAQLVSQDGVLWADSEVLREWVSVTVPETLVDVGVDLDIPESPVVKGCTRVVVGWPETEERDSSPEVVVCMLAPRLSIEVVSVGGIDPCVRVAASLVDWRLSLVEAGVERLCVHVVGRSVDRELVSLLVPSKLAGLLSCTGTVLGAEDASEAVLDTGLLPESVELGAAGVAREVVAPVLLEVEVSIVRRAIRET</sequence>
<dbReference type="EMBL" id="KN123867">
    <property type="protein sequence ID" value="KFO23004.1"/>
    <property type="molecule type" value="Genomic_DNA"/>
</dbReference>
<proteinExistence type="predicted"/>
<keyword evidence="2" id="KW-1185">Reference proteome</keyword>
<accession>A0A091CU37</accession>
<evidence type="ECO:0000313" key="1">
    <source>
        <dbReference type="EMBL" id="KFO23004.1"/>
    </source>
</evidence>